<protein>
    <submittedName>
        <fullName evidence="5">Phage integrase family protein</fullName>
    </submittedName>
</protein>
<evidence type="ECO:0000313" key="5">
    <source>
        <dbReference type="EMBL" id="AKK05201.1"/>
    </source>
</evidence>
<dbReference type="InterPro" id="IPR058717">
    <property type="entry name" value="Phage_L5_Integrase_N"/>
</dbReference>
<dbReference type="InterPro" id="IPR010998">
    <property type="entry name" value="Integrase_recombinase_N"/>
</dbReference>
<evidence type="ECO:0000256" key="2">
    <source>
        <dbReference type="ARBA" id="ARBA00023125"/>
    </source>
</evidence>
<dbReference type="KEGG" id="cmv:CMUST_15925"/>
<dbReference type="Gene3D" id="1.10.443.10">
    <property type="entry name" value="Intergrase catalytic core"/>
    <property type="match status" value="1"/>
</dbReference>
<dbReference type="EMBL" id="CP011542">
    <property type="protein sequence ID" value="AKK05201.1"/>
    <property type="molecule type" value="Genomic_DNA"/>
</dbReference>
<dbReference type="GO" id="GO:0003677">
    <property type="term" value="F:DNA binding"/>
    <property type="evidence" value="ECO:0007669"/>
    <property type="project" value="UniProtKB-KW"/>
</dbReference>
<evidence type="ECO:0000259" key="4">
    <source>
        <dbReference type="PROSITE" id="PS51898"/>
    </source>
</evidence>
<evidence type="ECO:0000256" key="3">
    <source>
        <dbReference type="ARBA" id="ARBA00023172"/>
    </source>
</evidence>
<dbReference type="Proteomes" id="UP000035199">
    <property type="component" value="Plasmid phiCmus45274"/>
</dbReference>
<dbReference type="Proteomes" id="UP000035199">
    <property type="component" value="Chromosome"/>
</dbReference>
<gene>
    <name evidence="5" type="ORF">CMUST_04295</name>
    <name evidence="6" type="ORF">CMUST_15925</name>
</gene>
<dbReference type="PANTHER" id="PTHR30349">
    <property type="entry name" value="PHAGE INTEGRASE-RELATED"/>
    <property type="match status" value="1"/>
</dbReference>
<dbReference type="CDD" id="cd00397">
    <property type="entry name" value="DNA_BRE_C"/>
    <property type="match status" value="1"/>
</dbReference>
<accession>A0A0G3GVM3</accession>
<evidence type="ECO:0000313" key="7">
    <source>
        <dbReference type="Proteomes" id="UP000035199"/>
    </source>
</evidence>
<keyword evidence="3" id="KW-0233">DNA recombination</keyword>
<dbReference type="GO" id="GO:0006310">
    <property type="term" value="P:DNA recombination"/>
    <property type="evidence" value="ECO:0007669"/>
    <property type="project" value="UniProtKB-KW"/>
</dbReference>
<evidence type="ECO:0000256" key="1">
    <source>
        <dbReference type="ARBA" id="ARBA00008857"/>
    </source>
</evidence>
<dbReference type="Pfam" id="PF26003">
    <property type="entry name" value="Integrase_N_phage"/>
    <property type="match status" value="1"/>
</dbReference>
<dbReference type="InterPro" id="IPR002104">
    <property type="entry name" value="Integrase_catalytic"/>
</dbReference>
<dbReference type="EMBL" id="CP011544">
    <property type="protein sequence ID" value="AKK07473.1"/>
    <property type="molecule type" value="Genomic_DNA"/>
</dbReference>
<proteinExistence type="inferred from homology"/>
<keyword evidence="2" id="KW-0238">DNA-binding</keyword>
<dbReference type="PANTHER" id="PTHR30349:SF41">
    <property type="entry name" value="INTEGRASE_RECOMBINASE PROTEIN MJ0367-RELATED"/>
    <property type="match status" value="1"/>
</dbReference>
<dbReference type="InterPro" id="IPR013762">
    <property type="entry name" value="Integrase-like_cat_sf"/>
</dbReference>
<name>A0A0G3GVM3_9CORY</name>
<dbReference type="Gene3D" id="1.10.150.130">
    <property type="match status" value="1"/>
</dbReference>
<dbReference type="AlphaFoldDB" id="A0A0G3GVM3"/>
<dbReference type="PATRIC" id="fig|571915.4.peg.3414"/>
<reference evidence="7" key="2">
    <citation type="submission" date="2015-05" db="EMBL/GenBank/DDBJ databases">
        <title>Complete genome sequence of Corynebacterium mustelae DSM 45274, isolated from various tissues of a male ferret with lethal sepsis.</title>
        <authorList>
            <person name="Ruckert C."/>
            <person name="Albersmeier A."/>
            <person name="Winkler A."/>
            <person name="Tauch A."/>
        </authorList>
    </citation>
    <scope>NUCLEOTIDE SEQUENCE [LARGE SCALE GENOMIC DNA]</scope>
    <source>
        <strain evidence="7">DSM 45274</strain>
        <plasmid evidence="7">Plasmid phiCmus45274</plasmid>
    </source>
</reference>
<dbReference type="GO" id="GO:0015074">
    <property type="term" value="P:DNA integration"/>
    <property type="evidence" value="ECO:0007669"/>
    <property type="project" value="InterPro"/>
</dbReference>
<dbReference type="SUPFAM" id="SSF56349">
    <property type="entry name" value="DNA breaking-rejoining enzymes"/>
    <property type="match status" value="1"/>
</dbReference>
<feature type="domain" description="Tyr recombinase" evidence="4">
    <location>
        <begin position="211"/>
        <end position="428"/>
    </location>
</feature>
<keyword evidence="6" id="KW-0614">Plasmid</keyword>
<dbReference type="PROSITE" id="PS51898">
    <property type="entry name" value="TYR_RECOMBINASE"/>
    <property type="match status" value="1"/>
</dbReference>
<sequence>MWSGVVLGCLIFGTFLARKISTMAQFGSIRKLPSGRWQARYSHHGGQYKAPGTFKTQRLAIAWLAEEEKLITFGGWTPPSQREAPTTGATAALTVGEWVTEYNEGLRTRINPIKPSTHANYVKVTENRITQPQPPGDADLRITGLAATPLAELTKTKVYAWWSAICETYDSPTVNQQAYKRLKAACAEAVEREMIPRSPVEIKEAGRRVKSDEKYLPTDAELHAILGHMNPRYKALTSLVLFHGLRLGEALALEQHHVRVTGEVPFAPRVVVRVEQNAQRINKRGERTYMLWQSPKTTAGYRDVPILRSHTQIFLDHLANYAPTETCAVQVFEKNREALQEKLLLTVTEKGAPMMDTSYRSVLGRAKERAGVCMDIDPHCGRNWLITRLAEQGAHLKEIGRLLGQEDISTILGVYMKVRAGRVDTLMDRVDDSL</sequence>
<evidence type="ECO:0000313" key="6">
    <source>
        <dbReference type="EMBL" id="AKK07473.1"/>
    </source>
</evidence>
<comment type="similarity">
    <text evidence="1">Belongs to the 'phage' integrase family.</text>
</comment>
<dbReference type="InterPro" id="IPR050090">
    <property type="entry name" value="Tyrosine_recombinase_XerCD"/>
</dbReference>
<dbReference type="Pfam" id="PF00589">
    <property type="entry name" value="Phage_integrase"/>
    <property type="match status" value="1"/>
</dbReference>
<dbReference type="KEGG" id="cmv:CMUST_04295"/>
<keyword evidence="7" id="KW-1185">Reference proteome</keyword>
<geneLocation type="plasmid" evidence="6 7">
    <name>phiCmus45274</name>
</geneLocation>
<reference evidence="5 7" key="1">
    <citation type="journal article" date="2015" name="Genome Announc.">
        <title>Complete Genome Sequence of the Type Strain Corynebacterium mustelae DSM 45274, Isolated from Various Tissues of a Male Ferret with Lethal Sepsis.</title>
        <authorList>
            <person name="Ruckert C."/>
            <person name="Eimer J."/>
            <person name="Winkler A."/>
            <person name="Tauch A."/>
        </authorList>
    </citation>
    <scope>NUCLEOTIDE SEQUENCE [LARGE SCALE GENOMIC DNA]</scope>
    <source>
        <strain evidence="5 7">DSM 45274</strain>
        <plasmid evidence="6">phiCmus45274</plasmid>
        <plasmid evidence="7">Plasmid phiCmus45274</plasmid>
    </source>
</reference>
<dbReference type="InterPro" id="IPR011010">
    <property type="entry name" value="DNA_brk_join_enz"/>
</dbReference>
<organism evidence="5 7">
    <name type="scientific">Corynebacterium mustelae</name>
    <dbReference type="NCBI Taxonomy" id="571915"/>
    <lineage>
        <taxon>Bacteria</taxon>
        <taxon>Bacillati</taxon>
        <taxon>Actinomycetota</taxon>
        <taxon>Actinomycetes</taxon>
        <taxon>Mycobacteriales</taxon>
        <taxon>Corynebacteriaceae</taxon>
        <taxon>Corynebacterium</taxon>
    </lineage>
</organism>